<dbReference type="GeneID" id="93289097"/>
<comment type="caution">
    <text evidence="9">The sequence shown here is derived from an EMBL/GenBank/DDBJ whole genome shotgun (WGS) entry which is preliminary data.</text>
</comment>
<dbReference type="InterPro" id="IPR019931">
    <property type="entry name" value="LPXTG_anchor"/>
</dbReference>
<feature type="domain" description="Rib" evidence="8">
    <location>
        <begin position="704"/>
        <end position="781"/>
    </location>
</feature>
<evidence type="ECO:0000259" key="7">
    <source>
        <dbReference type="Pfam" id="PF04650"/>
    </source>
</evidence>
<dbReference type="OrthoDB" id="6450827at2"/>
<dbReference type="Pfam" id="PF08428">
    <property type="entry name" value="Rib"/>
    <property type="match status" value="1"/>
</dbReference>
<keyword evidence="2" id="KW-0134">Cell wall</keyword>
<accession>C5NXX1</accession>
<protein>
    <submittedName>
        <fullName evidence="9">Gram-positive signal peptide protein, YSIRK family</fullName>
    </submittedName>
</protein>
<dbReference type="RefSeq" id="WP_003145460.1">
    <property type="nucleotide sequence ID" value="NZ_ACDZ02000014.1"/>
</dbReference>
<evidence type="ECO:0000313" key="10">
    <source>
        <dbReference type="Proteomes" id="UP000006004"/>
    </source>
</evidence>
<feature type="domain" description="YSIRK Gram-positive signal peptide" evidence="7">
    <location>
        <begin position="8"/>
        <end position="33"/>
    </location>
</feature>
<keyword evidence="4" id="KW-0732">Signal</keyword>
<evidence type="ECO:0000256" key="5">
    <source>
        <dbReference type="ARBA" id="ARBA00023088"/>
    </source>
</evidence>
<evidence type="ECO:0000259" key="6">
    <source>
        <dbReference type="Pfam" id="PF00746"/>
    </source>
</evidence>
<evidence type="ECO:0000259" key="8">
    <source>
        <dbReference type="Pfam" id="PF08428"/>
    </source>
</evidence>
<dbReference type="NCBIfam" id="TIGR01167">
    <property type="entry name" value="LPXTG_anchor"/>
    <property type="match status" value="1"/>
</dbReference>
<keyword evidence="10" id="KW-1185">Reference proteome</keyword>
<dbReference type="Pfam" id="PF00746">
    <property type="entry name" value="Gram_pos_anchor"/>
    <property type="match status" value="1"/>
</dbReference>
<name>C5NXX1_9BACL</name>
<evidence type="ECO:0000256" key="4">
    <source>
        <dbReference type="ARBA" id="ARBA00022729"/>
    </source>
</evidence>
<dbReference type="NCBIfam" id="TIGR01168">
    <property type="entry name" value="YSIRK_signal"/>
    <property type="match status" value="1"/>
</dbReference>
<keyword evidence="5" id="KW-0572">Peptidoglycan-anchor</keyword>
<sequence>MLKHKLDNKIVKYGIKKLSFGIASVAIGAFIFLGNDASAHDTGNTNITSTNIENRVATSNTQNNNDLNNRENRVVASVENRNNLNQNTTIIDSATRSTKSGTASTVENNIVNQANSNGNQSSNNNLNVLDRRTDDSQNIATLLTNIINKNTESNTISSASSQDVETPVEKGTKIISRLTAKYAEDIAKGYIGLEGGKYDSLIYKKAVLNPDGDDDGDGIANKDELYIYKKDGRTYLGYDIHPRLSDTDGDGLNDKEDRDKLIWNISARDMAMFMNLAYESDESVKNILSNKLPVGVEKDKIKRLTHSELSPYWTVKQTFHQNNGLDAVLFETKNNFPFLKGEKIQVLAFAGTNIGQGGDLKADIALAFGNESNQSEAAKELINSFRNSKEYTNLYITGHSLGGYLALRASVLAEKNKYNYYRETYTFNAPRIKTGGWFWGVPEEEENISNNMMQIGKVKNYFTDNDNIIPNNLRPKYIKNVGSSQGKHSSTSYFESRMNSNTDFNFGTRQNIDGKVVKVNNINNLKIVKPEKGTLSKTFLPKLVDKNPVSVIIGDILKDNDIINRVNRSILPVNTKLTVVKKEGLTSLGTKHAKVKILYLDDNTSNEIDVPILVNEANKQELNSVVNAAHKLIDTIVDLSDKSANSVSNYSLAKTNLSTKLSEASLVLANTLSTQLVINNMTKELARLGMDVINKRTALEITEAGKYSPRLIDDNKILLRQGSNINLDSVVKKIAKDGMPKNINYEIVNNSNLNEIGDINATIKVKYSDNSFDLINIPIRIYTDSKGESLKVEVLPELVVSEKGESLKAEVLPELVVSEKGESLKAEVLPELVVSEKGESLKAEVLPELVVSEKGESLKAEVLPELVVSEKGESLKAEVLPELVVSEKGESLKAEVLPELVISEKGESLKVEVLPELVVSEKGESLKEEVLPELVVSEKGESLKAEVLPELVVSEKGESLKAEVLPELVVSEKGESLKAEVLPELVVSEKGESLKAEVLPELVVSEKGESLKAEVLPELVVSEKGESLREEALPELVVSEKGESLKEEVLPELVVSEKGESLKAEVLPELVVSEKGEPLKVEVLPELVVSEKGEPLKVEVLPELVVSEKGEVLIQESAPKGKVEKINDDKSGVEVELFNNKIDNISLNVKTVKDTQQLSNISKELSVDKDKVRILDLKLSKDNSIVHLNNERIVRIALLENESSEIEIYHVDKTGKLTLIPSEVNNRIVQFNINHFSLFAIVDFSKKETENKINDKNYIESSSKKEYVYEKIEENSYTVSSDRNENKLTESYGQVEFDENSKNTSKVVSLNNNYKKKESLPKTGENSSEKGISLAGIGLMIGLLGIRRKYRSY</sequence>
<dbReference type="Pfam" id="PF04650">
    <property type="entry name" value="YSIRK_signal"/>
    <property type="match status" value="1"/>
</dbReference>
<gene>
    <name evidence="9" type="ORF">GEMHA0001_0304</name>
</gene>
<evidence type="ECO:0000256" key="2">
    <source>
        <dbReference type="ARBA" id="ARBA00022512"/>
    </source>
</evidence>
<dbReference type="Proteomes" id="UP000006004">
    <property type="component" value="Unassembled WGS sequence"/>
</dbReference>
<dbReference type="eggNOG" id="COG3675">
    <property type="taxonomic scope" value="Bacteria"/>
</dbReference>
<dbReference type="eggNOG" id="COG1413">
    <property type="taxonomic scope" value="Bacteria"/>
</dbReference>
<reference evidence="9" key="1">
    <citation type="submission" date="2009-01" db="EMBL/GenBank/DDBJ databases">
        <authorList>
            <person name="Fulton L."/>
            <person name="Clifton S."/>
            <person name="Chinwalla A.T."/>
            <person name="Mitreva M."/>
            <person name="Sodergren E."/>
            <person name="Weinstock G."/>
            <person name="Clifton S."/>
            <person name="Dooling D.J."/>
            <person name="Fulton B."/>
            <person name="Minx P."/>
            <person name="Pepin K.H."/>
            <person name="Johnson M."/>
            <person name="Bhonagiri V."/>
            <person name="Nash W.E."/>
            <person name="Mardis E.R."/>
            <person name="Wilson R.K."/>
        </authorList>
    </citation>
    <scope>NUCLEOTIDE SEQUENCE [LARGE SCALE GENOMIC DNA]</scope>
    <source>
        <strain evidence="9">ATCC 10379</strain>
    </source>
</reference>
<evidence type="ECO:0000313" key="9">
    <source>
        <dbReference type="EMBL" id="EER67991.1"/>
    </source>
</evidence>
<reference evidence="9" key="2">
    <citation type="submission" date="2009-06" db="EMBL/GenBank/DDBJ databases">
        <authorList>
            <person name="Sebastian Y."/>
            <person name="Madupu R."/>
            <person name="Durkin A.S."/>
            <person name="Torralba M."/>
            <person name="Methe B."/>
            <person name="Sutton G.G."/>
            <person name="Strausberg R.L."/>
            <person name="Nelson K.E."/>
        </authorList>
    </citation>
    <scope>NUCLEOTIDE SEQUENCE [LARGE SCALE GENOMIC DNA]</scope>
    <source>
        <strain evidence="9">ATCC 10379</strain>
    </source>
</reference>
<dbReference type="EMBL" id="ACDZ02000014">
    <property type="protein sequence ID" value="EER67991.1"/>
    <property type="molecule type" value="Genomic_DNA"/>
</dbReference>
<dbReference type="Gene3D" id="3.40.50.1820">
    <property type="entry name" value="alpha/beta hydrolase"/>
    <property type="match status" value="1"/>
</dbReference>
<evidence type="ECO:0000256" key="1">
    <source>
        <dbReference type="ARBA" id="ARBA00004168"/>
    </source>
</evidence>
<feature type="domain" description="Gram-positive cocci surface proteins LPxTG" evidence="6">
    <location>
        <begin position="1313"/>
        <end position="1348"/>
    </location>
</feature>
<dbReference type="InterPro" id="IPR029058">
    <property type="entry name" value="AB_hydrolase_fold"/>
</dbReference>
<keyword evidence="3" id="KW-0964">Secreted</keyword>
<dbReference type="SUPFAM" id="SSF53474">
    <property type="entry name" value="alpha/beta-Hydrolases"/>
    <property type="match status" value="1"/>
</dbReference>
<comment type="subcellular location">
    <subcellularLocation>
        <location evidence="1">Secreted</location>
        <location evidence="1">Cell wall</location>
        <topology evidence="1">Peptidoglycan-anchor</topology>
    </subcellularLocation>
</comment>
<proteinExistence type="predicted"/>
<dbReference type="Pfam" id="PF26363">
    <property type="entry name" value="Phospholipase-like"/>
    <property type="match status" value="1"/>
</dbReference>
<dbReference type="InterPro" id="IPR059115">
    <property type="entry name" value="Rib"/>
</dbReference>
<dbReference type="InterPro" id="IPR005877">
    <property type="entry name" value="YSIRK_signal_dom"/>
</dbReference>
<evidence type="ECO:0000256" key="3">
    <source>
        <dbReference type="ARBA" id="ARBA00022525"/>
    </source>
</evidence>
<organism evidence="9 10">
    <name type="scientific">Gemella haemolysans ATCC 10379</name>
    <dbReference type="NCBI Taxonomy" id="546270"/>
    <lineage>
        <taxon>Bacteria</taxon>
        <taxon>Bacillati</taxon>
        <taxon>Bacillota</taxon>
        <taxon>Bacilli</taxon>
        <taxon>Bacillales</taxon>
        <taxon>Gemellaceae</taxon>
        <taxon>Gemella</taxon>
    </lineage>
</organism>